<comment type="similarity">
    <text evidence="2">Belongs to the PA-phosphatase related phosphoesterase family.</text>
</comment>
<dbReference type="Gene3D" id="1.20.144.10">
    <property type="entry name" value="Phosphatidic acid phosphatase type 2/haloperoxidase"/>
    <property type="match status" value="1"/>
</dbReference>
<comment type="subcellular location">
    <subcellularLocation>
        <location evidence="1">Membrane</location>
        <topology evidence="1">Multi-pass membrane protein</topology>
    </subcellularLocation>
</comment>
<reference evidence="8 9" key="1">
    <citation type="submission" date="2023-03" db="EMBL/GenBank/DDBJ databases">
        <title>Genome insight into feeding habits of ladybird beetles.</title>
        <authorList>
            <person name="Li H.-S."/>
            <person name="Huang Y.-H."/>
            <person name="Pang H."/>
        </authorList>
    </citation>
    <scope>NUCLEOTIDE SEQUENCE [LARGE SCALE GENOMIC DNA]</scope>
    <source>
        <strain evidence="8">SYSU_2023b</strain>
        <tissue evidence="8">Whole body</tissue>
    </source>
</reference>
<evidence type="ECO:0000313" key="8">
    <source>
        <dbReference type="EMBL" id="KAK9885213.1"/>
    </source>
</evidence>
<evidence type="ECO:0000256" key="3">
    <source>
        <dbReference type="ARBA" id="ARBA00022692"/>
    </source>
</evidence>
<feature type="transmembrane region" description="Helical" evidence="6">
    <location>
        <begin position="178"/>
        <end position="197"/>
    </location>
</feature>
<name>A0AAW1UXG9_9CUCU</name>
<comment type="caution">
    <text evidence="8">The sequence shown here is derived from an EMBL/GenBank/DDBJ whole genome shotgun (WGS) entry which is preliminary data.</text>
</comment>
<feature type="transmembrane region" description="Helical" evidence="6">
    <location>
        <begin position="148"/>
        <end position="166"/>
    </location>
</feature>
<sequence>MSNILQENAAEIGLRLILMFLFRYYDKAEPFIRHIQPEEVWLYKYPVTGSYVPCSVLWYICIGFPAFCFIMFYIFDTESRKELGKAFSSLTLAFSLNAFLTSLLKVLVGRPRPDFVARCFPDGKGTDFTKCTGHISEVYDGRRSFPSGHSSFSFVVMAFLSLFFARRLSIWTTKHFQGIKITACIAPIVFATCIAISRTCDYHHHYQDVIVGSLMGASIAYGVFKIHFESSTMLDDTRNKKDFSSSTSH</sequence>
<gene>
    <name evidence="8" type="ORF">WA026_010717</name>
</gene>
<feature type="domain" description="Phosphatidic acid phosphatase type 2/haloperoxidase" evidence="7">
    <location>
        <begin position="86"/>
        <end position="224"/>
    </location>
</feature>
<keyword evidence="9" id="KW-1185">Reference proteome</keyword>
<dbReference type="GO" id="GO:0006644">
    <property type="term" value="P:phospholipid metabolic process"/>
    <property type="evidence" value="ECO:0007669"/>
    <property type="project" value="InterPro"/>
</dbReference>
<dbReference type="Proteomes" id="UP001431783">
    <property type="component" value="Unassembled WGS sequence"/>
</dbReference>
<dbReference type="SUPFAM" id="SSF48317">
    <property type="entry name" value="Acid phosphatase/Vanadium-dependent haloperoxidase"/>
    <property type="match status" value="1"/>
</dbReference>
<dbReference type="PANTHER" id="PTHR10165">
    <property type="entry name" value="LIPID PHOSPHATE PHOSPHATASE"/>
    <property type="match status" value="1"/>
</dbReference>
<evidence type="ECO:0000256" key="4">
    <source>
        <dbReference type="ARBA" id="ARBA00022989"/>
    </source>
</evidence>
<dbReference type="CDD" id="cd03390">
    <property type="entry name" value="PAP2_containing_1_like"/>
    <property type="match status" value="1"/>
</dbReference>
<evidence type="ECO:0000259" key="7">
    <source>
        <dbReference type="SMART" id="SM00014"/>
    </source>
</evidence>
<evidence type="ECO:0000256" key="2">
    <source>
        <dbReference type="ARBA" id="ARBA00008816"/>
    </source>
</evidence>
<feature type="transmembrane region" description="Helical" evidence="6">
    <location>
        <begin position="87"/>
        <end position="108"/>
    </location>
</feature>
<dbReference type="InterPro" id="IPR000326">
    <property type="entry name" value="PAP2/HPO"/>
</dbReference>
<dbReference type="AlphaFoldDB" id="A0AAW1UXG9"/>
<feature type="transmembrane region" description="Helical" evidence="6">
    <location>
        <begin position="56"/>
        <end position="75"/>
    </location>
</feature>
<keyword evidence="3 6" id="KW-0812">Transmembrane</keyword>
<dbReference type="SMART" id="SM00014">
    <property type="entry name" value="acidPPc"/>
    <property type="match status" value="1"/>
</dbReference>
<dbReference type="Pfam" id="PF01569">
    <property type="entry name" value="PAP2"/>
    <property type="match status" value="1"/>
</dbReference>
<dbReference type="EMBL" id="JARQZJ010000095">
    <property type="protein sequence ID" value="KAK9885213.1"/>
    <property type="molecule type" value="Genomic_DNA"/>
</dbReference>
<keyword evidence="4 6" id="KW-1133">Transmembrane helix</keyword>
<dbReference type="GO" id="GO:0008195">
    <property type="term" value="F:phosphatidate phosphatase activity"/>
    <property type="evidence" value="ECO:0007669"/>
    <property type="project" value="TreeGrafter"/>
</dbReference>
<evidence type="ECO:0000313" key="9">
    <source>
        <dbReference type="Proteomes" id="UP001431783"/>
    </source>
</evidence>
<dbReference type="GO" id="GO:0016020">
    <property type="term" value="C:membrane"/>
    <property type="evidence" value="ECO:0007669"/>
    <property type="project" value="UniProtKB-SubCell"/>
</dbReference>
<organism evidence="8 9">
    <name type="scientific">Henosepilachna vigintioctopunctata</name>
    <dbReference type="NCBI Taxonomy" id="420089"/>
    <lineage>
        <taxon>Eukaryota</taxon>
        <taxon>Metazoa</taxon>
        <taxon>Ecdysozoa</taxon>
        <taxon>Arthropoda</taxon>
        <taxon>Hexapoda</taxon>
        <taxon>Insecta</taxon>
        <taxon>Pterygota</taxon>
        <taxon>Neoptera</taxon>
        <taxon>Endopterygota</taxon>
        <taxon>Coleoptera</taxon>
        <taxon>Polyphaga</taxon>
        <taxon>Cucujiformia</taxon>
        <taxon>Coccinelloidea</taxon>
        <taxon>Coccinellidae</taxon>
        <taxon>Epilachninae</taxon>
        <taxon>Epilachnini</taxon>
        <taxon>Henosepilachna</taxon>
    </lineage>
</organism>
<evidence type="ECO:0000256" key="1">
    <source>
        <dbReference type="ARBA" id="ARBA00004141"/>
    </source>
</evidence>
<dbReference type="InterPro" id="IPR043216">
    <property type="entry name" value="PAP-like"/>
</dbReference>
<feature type="transmembrane region" description="Helical" evidence="6">
    <location>
        <begin position="209"/>
        <end position="228"/>
    </location>
</feature>
<dbReference type="InterPro" id="IPR036938">
    <property type="entry name" value="PAP2/HPO_sf"/>
</dbReference>
<evidence type="ECO:0000256" key="6">
    <source>
        <dbReference type="SAM" id="Phobius"/>
    </source>
</evidence>
<dbReference type="GO" id="GO:0046839">
    <property type="term" value="P:phospholipid dephosphorylation"/>
    <property type="evidence" value="ECO:0007669"/>
    <property type="project" value="TreeGrafter"/>
</dbReference>
<evidence type="ECO:0000256" key="5">
    <source>
        <dbReference type="ARBA" id="ARBA00023136"/>
    </source>
</evidence>
<dbReference type="PANTHER" id="PTHR10165:SF35">
    <property type="entry name" value="RE23632P"/>
    <property type="match status" value="1"/>
</dbReference>
<protein>
    <recommendedName>
        <fullName evidence="7">Phosphatidic acid phosphatase type 2/haloperoxidase domain-containing protein</fullName>
    </recommendedName>
</protein>
<keyword evidence="5 6" id="KW-0472">Membrane</keyword>
<accession>A0AAW1UXG9</accession>
<proteinExistence type="inferred from homology"/>